<proteinExistence type="predicted"/>
<keyword evidence="3" id="KW-1185">Reference proteome</keyword>
<dbReference type="GO" id="GO:0005737">
    <property type="term" value="C:cytoplasm"/>
    <property type="evidence" value="ECO:0007669"/>
    <property type="project" value="TreeGrafter"/>
</dbReference>
<evidence type="ECO:0000259" key="1">
    <source>
        <dbReference type="PROSITE" id="PS50097"/>
    </source>
</evidence>
<dbReference type="CDD" id="cd18186">
    <property type="entry name" value="BTB_POZ_ZBTB_KLHL-like"/>
    <property type="match status" value="1"/>
</dbReference>
<dbReference type="AlphaFoldDB" id="A0A9N8YTZ3"/>
<comment type="caution">
    <text evidence="2">The sequence shown here is derived from an EMBL/GenBank/DDBJ whole genome shotgun (WGS) entry which is preliminary data.</text>
</comment>
<evidence type="ECO:0000313" key="3">
    <source>
        <dbReference type="Proteomes" id="UP000789405"/>
    </source>
</evidence>
<name>A0A9N8YTZ3_9GLOM</name>
<evidence type="ECO:0000313" key="2">
    <source>
        <dbReference type="EMBL" id="CAG8449057.1"/>
    </source>
</evidence>
<sequence length="447" mass="52630">MDSTPKELLINDYSKFFEEREETADVEITTSNTEKKISAHSLILGIRSDYFKKSLSEIWAKKNNYGKFELVFPDIEYEIMIILLKHLYCAEIYDSDDFYTLSKVLIASDKFNIVNLSDLIQNMISEKILIFINNNLFDLFEFIMKYHQIFTLIDKVFMDEIAKDPNLLFSSKNFVKLDENMLEKILLCDNLMISEFKICEHLIKWGDVENNSIKFDSLFHLIRFHQMKKEEFFEIKKKYRTKVTFPDDLLDDIIGFFMCNYPQNIKKSPFRLGNYQRSQIIKNHEDFLEISSWIDNDRGKNSFRFDLIFDNKFFGSSFNAIPFHTICDGTFSTIIFFDLIGTTVGGYNPLGWFNDNKYRLSNSSFLFAYNDDNLKNTTISRVIENVKAIGGSKNDGPWFGEGPDLVVRHNANQIEMKSKTYNKLLDLKGKYLFRNIEIFKVTRIYET</sequence>
<feature type="domain" description="BTB" evidence="1">
    <location>
        <begin position="24"/>
        <end position="96"/>
    </location>
</feature>
<dbReference type="OrthoDB" id="10256606at2759"/>
<dbReference type="InterPro" id="IPR011333">
    <property type="entry name" value="SKP1/BTB/POZ_sf"/>
</dbReference>
<dbReference type="EMBL" id="CAJVPY010000086">
    <property type="protein sequence ID" value="CAG8449057.1"/>
    <property type="molecule type" value="Genomic_DNA"/>
</dbReference>
<dbReference type="Pfam" id="PF07707">
    <property type="entry name" value="BACK"/>
    <property type="match status" value="1"/>
</dbReference>
<reference evidence="2" key="1">
    <citation type="submission" date="2021-06" db="EMBL/GenBank/DDBJ databases">
        <authorList>
            <person name="Kallberg Y."/>
            <person name="Tangrot J."/>
            <person name="Rosling A."/>
        </authorList>
    </citation>
    <scope>NUCLEOTIDE SEQUENCE</scope>
    <source>
        <strain evidence="2">MA453B</strain>
    </source>
</reference>
<accession>A0A9N8YTZ3</accession>
<dbReference type="Proteomes" id="UP000789405">
    <property type="component" value="Unassembled WGS sequence"/>
</dbReference>
<dbReference type="Gene3D" id="3.30.710.10">
    <property type="entry name" value="Potassium Channel Kv1.1, Chain A"/>
    <property type="match status" value="1"/>
</dbReference>
<dbReference type="PANTHER" id="PTHR46306">
    <property type="entry name" value="BTB/POZ DOMAIN-CONTAINING PROTEIN 9"/>
    <property type="match status" value="1"/>
</dbReference>
<dbReference type="SMART" id="SM00225">
    <property type="entry name" value="BTB"/>
    <property type="match status" value="1"/>
</dbReference>
<dbReference type="InterPro" id="IPR000210">
    <property type="entry name" value="BTB/POZ_dom"/>
</dbReference>
<dbReference type="InterPro" id="IPR011705">
    <property type="entry name" value="BACK"/>
</dbReference>
<dbReference type="Pfam" id="PF07534">
    <property type="entry name" value="TLD"/>
    <property type="match status" value="1"/>
</dbReference>
<dbReference type="PANTHER" id="PTHR46306:SF1">
    <property type="entry name" value="BTB_POZ DOMAIN-CONTAINING PROTEIN 9"/>
    <property type="match status" value="1"/>
</dbReference>
<dbReference type="PROSITE" id="PS50097">
    <property type="entry name" value="BTB"/>
    <property type="match status" value="1"/>
</dbReference>
<protein>
    <submittedName>
        <fullName evidence="2">4000_t:CDS:1</fullName>
    </submittedName>
</protein>
<gene>
    <name evidence="2" type="ORF">DERYTH_LOCUS403</name>
</gene>
<dbReference type="Pfam" id="PF00651">
    <property type="entry name" value="BTB"/>
    <property type="match status" value="1"/>
</dbReference>
<dbReference type="InterPro" id="IPR052407">
    <property type="entry name" value="BTB_POZ_domain_cont_9"/>
</dbReference>
<dbReference type="Gene3D" id="1.25.40.420">
    <property type="match status" value="1"/>
</dbReference>
<dbReference type="InterPro" id="IPR006571">
    <property type="entry name" value="TLDc_dom"/>
</dbReference>
<organism evidence="2 3">
    <name type="scientific">Dentiscutata erythropus</name>
    <dbReference type="NCBI Taxonomy" id="1348616"/>
    <lineage>
        <taxon>Eukaryota</taxon>
        <taxon>Fungi</taxon>
        <taxon>Fungi incertae sedis</taxon>
        <taxon>Mucoromycota</taxon>
        <taxon>Glomeromycotina</taxon>
        <taxon>Glomeromycetes</taxon>
        <taxon>Diversisporales</taxon>
        <taxon>Gigasporaceae</taxon>
        <taxon>Dentiscutata</taxon>
    </lineage>
</organism>
<dbReference type="SUPFAM" id="SSF54695">
    <property type="entry name" value="POZ domain"/>
    <property type="match status" value="1"/>
</dbReference>